<keyword evidence="9" id="KW-0902">Two-component regulatory system</keyword>
<proteinExistence type="predicted"/>
<dbReference type="SMART" id="SM00387">
    <property type="entry name" value="HATPase_c"/>
    <property type="match status" value="1"/>
</dbReference>
<keyword evidence="10" id="KW-0812">Transmembrane</keyword>
<feature type="domain" description="Histidine kinase" evidence="11">
    <location>
        <begin position="264"/>
        <end position="473"/>
    </location>
</feature>
<dbReference type="GO" id="GO:0016020">
    <property type="term" value="C:membrane"/>
    <property type="evidence" value="ECO:0007669"/>
    <property type="project" value="UniProtKB-SubCell"/>
</dbReference>
<evidence type="ECO:0000256" key="1">
    <source>
        <dbReference type="ARBA" id="ARBA00000085"/>
    </source>
</evidence>
<evidence type="ECO:0000256" key="5">
    <source>
        <dbReference type="ARBA" id="ARBA00022679"/>
    </source>
</evidence>
<dbReference type="Pfam" id="PF00512">
    <property type="entry name" value="HisKA"/>
    <property type="match status" value="1"/>
</dbReference>
<dbReference type="InterPro" id="IPR036890">
    <property type="entry name" value="HATPase_C_sf"/>
</dbReference>
<dbReference type="Proteomes" id="UP000181901">
    <property type="component" value="Unassembled WGS sequence"/>
</dbReference>
<keyword evidence="10" id="KW-0472">Membrane</keyword>
<dbReference type="InterPro" id="IPR036097">
    <property type="entry name" value="HisK_dim/P_sf"/>
</dbReference>
<feature type="domain" description="HAMP" evidence="12">
    <location>
        <begin position="195"/>
        <end position="247"/>
    </location>
</feature>
<keyword evidence="5 13" id="KW-0808">Transferase</keyword>
<dbReference type="CDD" id="cd00082">
    <property type="entry name" value="HisKA"/>
    <property type="match status" value="1"/>
</dbReference>
<reference evidence="13 14" key="1">
    <citation type="submission" date="2015-09" db="EMBL/GenBank/DDBJ databases">
        <title>Genome of Desulfovibrio dechloracetivorans BerOc1, a mercury methylating strain isolated from highly hydrocarbons and metals contaminated coastal sediments.</title>
        <authorList>
            <person name="Goni Urriza M."/>
            <person name="Gassie C."/>
            <person name="Bouchez O."/>
            <person name="Klopp C."/>
            <person name="Ranchou-Peyruse A."/>
            <person name="Remy G."/>
        </authorList>
    </citation>
    <scope>NUCLEOTIDE SEQUENCE [LARGE SCALE GENOMIC DNA]</scope>
    <source>
        <strain evidence="13 14">BerOc1</strain>
    </source>
</reference>
<evidence type="ECO:0000256" key="9">
    <source>
        <dbReference type="ARBA" id="ARBA00023012"/>
    </source>
</evidence>
<dbReference type="SUPFAM" id="SSF55874">
    <property type="entry name" value="ATPase domain of HSP90 chaperone/DNA topoisomerase II/histidine kinase"/>
    <property type="match status" value="1"/>
</dbReference>
<dbReference type="PANTHER" id="PTHR43065">
    <property type="entry name" value="SENSOR HISTIDINE KINASE"/>
    <property type="match status" value="1"/>
</dbReference>
<keyword evidence="14" id="KW-1185">Reference proteome</keyword>
<accession>A0A1J5NBR3</accession>
<feature type="transmembrane region" description="Helical" evidence="10">
    <location>
        <begin position="173"/>
        <end position="193"/>
    </location>
</feature>
<keyword evidence="4" id="KW-0597">Phosphoprotein</keyword>
<evidence type="ECO:0000256" key="6">
    <source>
        <dbReference type="ARBA" id="ARBA00022741"/>
    </source>
</evidence>
<keyword evidence="7" id="KW-0418">Kinase</keyword>
<evidence type="ECO:0000256" key="8">
    <source>
        <dbReference type="ARBA" id="ARBA00022840"/>
    </source>
</evidence>
<dbReference type="AlphaFoldDB" id="A0A1J5NBR3"/>
<organism evidence="13 14">
    <name type="scientific">Pseudodesulfovibrio hydrargyri</name>
    <dbReference type="NCBI Taxonomy" id="2125990"/>
    <lineage>
        <taxon>Bacteria</taxon>
        <taxon>Pseudomonadati</taxon>
        <taxon>Thermodesulfobacteriota</taxon>
        <taxon>Desulfovibrionia</taxon>
        <taxon>Desulfovibrionales</taxon>
        <taxon>Desulfovibrionaceae</taxon>
    </lineage>
</organism>
<dbReference type="InterPro" id="IPR003660">
    <property type="entry name" value="HAMP_dom"/>
</dbReference>
<dbReference type="Pfam" id="PF02518">
    <property type="entry name" value="HATPase_c"/>
    <property type="match status" value="1"/>
</dbReference>
<dbReference type="InterPro" id="IPR004358">
    <property type="entry name" value="Sig_transdc_His_kin-like_C"/>
</dbReference>
<evidence type="ECO:0000259" key="12">
    <source>
        <dbReference type="PROSITE" id="PS50885"/>
    </source>
</evidence>
<dbReference type="GO" id="GO:0000155">
    <property type="term" value="F:phosphorelay sensor kinase activity"/>
    <property type="evidence" value="ECO:0007669"/>
    <property type="project" value="InterPro"/>
</dbReference>
<dbReference type="EC" id="2.7.13.3" evidence="3"/>
<sequence>MRMKGSGVVRPNLRHTIILGIAIFTLAFGSIALLSLSNLNRLQEAVLLVERADDLRNLILEIRREEKNFFLYQDSSLFSVGRENLNRAGTILDELSGEIAKLHGEAHGADLDQGMRRYGELLTRFSNAAGDIGENSPAAHALRETGQNLVEHSRAIAELERDNILNINQRLRMTLFISMGVVALVVLALVIFVSKAILGPLTQVQAATRRIAQGTFVPLAVREDGDEIQQVFVALNSMVDELKKRQTQLVQAQKLSSIGTLASGIAHQLNNPLNNISTSAQILAEETGGKDRFADKMMANITQETLRARDIVKGLLEFSRHKDFSPAPCNLREVLESAVRLVSGQLGPRIGVDIRVPDDVTLYLDRQRFQEALLNLIINSIQAIGDADGTITIETSRETDHKVLTISDNGPGMSPDTLQRIFDPFFSTKEVGQGTGLGLYIVYGIIEEHRGTIRVDSAPGEGTSFIIKLPLEPEENA</sequence>
<evidence type="ECO:0000256" key="10">
    <source>
        <dbReference type="SAM" id="Phobius"/>
    </source>
</evidence>
<dbReference type="PROSITE" id="PS50109">
    <property type="entry name" value="HIS_KIN"/>
    <property type="match status" value="1"/>
</dbReference>
<gene>
    <name evidence="13" type="primary">zraS_1</name>
    <name evidence="13" type="ORF">BerOc1_00730</name>
</gene>
<dbReference type="InterPro" id="IPR003661">
    <property type="entry name" value="HisK_dim/P_dom"/>
</dbReference>
<dbReference type="InterPro" id="IPR003594">
    <property type="entry name" value="HATPase_dom"/>
</dbReference>
<dbReference type="PANTHER" id="PTHR43065:SF46">
    <property type="entry name" value="C4-DICARBOXYLATE TRANSPORT SENSOR PROTEIN DCTB"/>
    <property type="match status" value="1"/>
</dbReference>
<name>A0A1J5NBR3_9BACT</name>
<evidence type="ECO:0000313" key="13">
    <source>
        <dbReference type="EMBL" id="OIQ52256.1"/>
    </source>
</evidence>
<dbReference type="CDD" id="cd06225">
    <property type="entry name" value="HAMP"/>
    <property type="match status" value="1"/>
</dbReference>
<feature type="transmembrane region" description="Helical" evidence="10">
    <location>
        <begin position="12"/>
        <end position="34"/>
    </location>
</feature>
<keyword evidence="8" id="KW-0067">ATP-binding</keyword>
<comment type="caution">
    <text evidence="13">The sequence shown here is derived from an EMBL/GenBank/DDBJ whole genome shotgun (WGS) entry which is preliminary data.</text>
</comment>
<protein>
    <recommendedName>
        <fullName evidence="3">histidine kinase</fullName>
        <ecNumber evidence="3">2.7.13.3</ecNumber>
    </recommendedName>
</protein>
<comment type="subcellular location">
    <subcellularLocation>
        <location evidence="2">Membrane</location>
    </subcellularLocation>
</comment>
<dbReference type="Gene3D" id="6.10.340.10">
    <property type="match status" value="1"/>
</dbReference>
<dbReference type="Gene3D" id="1.10.287.130">
    <property type="match status" value="1"/>
</dbReference>
<dbReference type="SMART" id="SM00304">
    <property type="entry name" value="HAMP"/>
    <property type="match status" value="1"/>
</dbReference>
<dbReference type="EMBL" id="LKAQ01000001">
    <property type="protein sequence ID" value="OIQ52256.1"/>
    <property type="molecule type" value="Genomic_DNA"/>
</dbReference>
<dbReference type="PRINTS" id="PR00344">
    <property type="entry name" value="BCTRLSENSOR"/>
</dbReference>
<dbReference type="SMART" id="SM00388">
    <property type="entry name" value="HisKA"/>
    <property type="match status" value="1"/>
</dbReference>
<evidence type="ECO:0000256" key="4">
    <source>
        <dbReference type="ARBA" id="ARBA00022553"/>
    </source>
</evidence>
<evidence type="ECO:0000256" key="2">
    <source>
        <dbReference type="ARBA" id="ARBA00004370"/>
    </source>
</evidence>
<evidence type="ECO:0000313" key="14">
    <source>
        <dbReference type="Proteomes" id="UP000181901"/>
    </source>
</evidence>
<evidence type="ECO:0000256" key="7">
    <source>
        <dbReference type="ARBA" id="ARBA00022777"/>
    </source>
</evidence>
<dbReference type="PROSITE" id="PS50885">
    <property type="entry name" value="HAMP"/>
    <property type="match status" value="1"/>
</dbReference>
<keyword evidence="6" id="KW-0547">Nucleotide-binding</keyword>
<comment type="catalytic activity">
    <reaction evidence="1">
        <text>ATP + protein L-histidine = ADP + protein N-phospho-L-histidine.</text>
        <dbReference type="EC" id="2.7.13.3"/>
    </reaction>
</comment>
<dbReference type="Pfam" id="PF00672">
    <property type="entry name" value="HAMP"/>
    <property type="match status" value="1"/>
</dbReference>
<keyword evidence="10" id="KW-1133">Transmembrane helix</keyword>
<dbReference type="GO" id="GO:0005524">
    <property type="term" value="F:ATP binding"/>
    <property type="evidence" value="ECO:0007669"/>
    <property type="project" value="UniProtKB-KW"/>
</dbReference>
<dbReference type="SUPFAM" id="SSF47384">
    <property type="entry name" value="Homodimeric domain of signal transducing histidine kinase"/>
    <property type="match status" value="1"/>
</dbReference>
<evidence type="ECO:0000259" key="11">
    <source>
        <dbReference type="PROSITE" id="PS50109"/>
    </source>
</evidence>
<dbReference type="Gene3D" id="3.30.565.10">
    <property type="entry name" value="Histidine kinase-like ATPase, C-terminal domain"/>
    <property type="match status" value="1"/>
</dbReference>
<evidence type="ECO:0000256" key="3">
    <source>
        <dbReference type="ARBA" id="ARBA00012438"/>
    </source>
</evidence>
<dbReference type="SUPFAM" id="SSF158472">
    <property type="entry name" value="HAMP domain-like"/>
    <property type="match status" value="1"/>
</dbReference>
<dbReference type="InterPro" id="IPR005467">
    <property type="entry name" value="His_kinase_dom"/>
</dbReference>